<dbReference type="STRING" id="177437.HRM2_30040"/>
<gene>
    <name evidence="2" type="ordered locus">HRM2_30040</name>
</gene>
<evidence type="ECO:0000313" key="3">
    <source>
        <dbReference type="Proteomes" id="UP000000442"/>
    </source>
</evidence>
<protein>
    <submittedName>
        <fullName evidence="2">Penicillin-binding protein PBP</fullName>
    </submittedName>
</protein>
<feature type="signal peptide" evidence="1">
    <location>
        <begin position="1"/>
        <end position="24"/>
    </location>
</feature>
<dbReference type="PROSITE" id="PS51257">
    <property type="entry name" value="PROKAR_LIPOPROTEIN"/>
    <property type="match status" value="1"/>
</dbReference>
<evidence type="ECO:0000256" key="1">
    <source>
        <dbReference type="SAM" id="SignalP"/>
    </source>
</evidence>
<name>C0QK61_DESAH</name>
<reference evidence="2 3" key="1">
    <citation type="journal article" date="2009" name="Environ. Microbiol.">
        <title>Genome sequence of Desulfobacterium autotrophicum HRM2, a marine sulfate reducer oxidizing organic carbon completely to carbon dioxide.</title>
        <authorList>
            <person name="Strittmatter A.W."/>
            <person name="Liesegang H."/>
            <person name="Rabus R."/>
            <person name="Decker I."/>
            <person name="Amann J."/>
            <person name="Andres S."/>
            <person name="Henne A."/>
            <person name="Fricke W.F."/>
            <person name="Martinez-Arias R."/>
            <person name="Bartels D."/>
            <person name="Goesmann A."/>
            <person name="Krause L."/>
            <person name="Puehler A."/>
            <person name="Klenk H.P."/>
            <person name="Richter M."/>
            <person name="Schuler M."/>
            <person name="Gloeckner F.O."/>
            <person name="Meyerdierks A."/>
            <person name="Gottschalk G."/>
            <person name="Amann R."/>
        </authorList>
    </citation>
    <scope>NUCLEOTIDE SEQUENCE [LARGE SCALE GENOMIC DNA]</scope>
    <source>
        <strain evidence="3">ATCC 43914 / DSM 3382 / HRM2</strain>
    </source>
</reference>
<dbReference type="KEGG" id="dat:HRM2_30040"/>
<sequence length="149" mass="17184">MKFKVKFKRFVIFSLCVSALLVYGCHGARLDRVSPADLLEQRVSGFLKARQSNDKETAYGYYSPDYRKKVSLAEHINNQKAVYFDSTVESIEYVQGAKTGRVFLRESFDFIGHRVDNMVIPHNWVLVDGVWYIDGRLVSFKDIFTSTPK</sequence>
<feature type="chain" id="PRO_5002900626" evidence="1">
    <location>
        <begin position="25"/>
        <end position="149"/>
    </location>
</feature>
<dbReference type="RefSeq" id="WP_015904849.1">
    <property type="nucleotide sequence ID" value="NC_012108.1"/>
</dbReference>
<dbReference type="AlphaFoldDB" id="C0QK61"/>
<keyword evidence="3" id="KW-1185">Reference proteome</keyword>
<accession>C0QK61</accession>
<keyword evidence="1" id="KW-0732">Signal</keyword>
<proteinExistence type="predicted"/>
<dbReference type="OrthoDB" id="5751034at2"/>
<evidence type="ECO:0000313" key="2">
    <source>
        <dbReference type="EMBL" id="ACN16087.1"/>
    </source>
</evidence>
<dbReference type="Proteomes" id="UP000000442">
    <property type="component" value="Chromosome"/>
</dbReference>
<dbReference type="EMBL" id="CP001087">
    <property type="protein sequence ID" value="ACN16087.1"/>
    <property type="molecule type" value="Genomic_DNA"/>
</dbReference>
<organism evidence="2 3">
    <name type="scientific">Desulforapulum autotrophicum (strain ATCC 43914 / DSM 3382 / VKM B-1955 / HRM2)</name>
    <name type="common">Desulfobacterium autotrophicum</name>
    <dbReference type="NCBI Taxonomy" id="177437"/>
    <lineage>
        <taxon>Bacteria</taxon>
        <taxon>Pseudomonadati</taxon>
        <taxon>Thermodesulfobacteriota</taxon>
        <taxon>Desulfobacteria</taxon>
        <taxon>Desulfobacterales</taxon>
        <taxon>Desulfobacteraceae</taxon>
        <taxon>Desulforapulum</taxon>
    </lineage>
</organism>
<dbReference type="HOGENOM" id="CLU_1746666_0_0_7"/>